<sequence length="324" mass="36274">MHFSRVVVFIVGMASATSNLYAVPIDKLLSKVNGRASAFQREGPPDTESETSLHASEEAETDSALSHEEDVETVQRQAKLEAEDEELERIEEEREMKADREKRAADKAFVAQMKIDEAQQKDQIRTDTMKETKMIEKDAKAELELQKKIDEQEAESGAEVFAEEQQKASRAITDAEAALTGFHSSHGDLKAGADKKPHGSSLAAGRLDVGKPSDVESSKELNTECGKPPLSTSKCEGVEEKLEKLRDDEEALEKEEEKTEKEMAGEPTEDSDAEHDDEEQESFVQILRQRAKQKRGVKHDIHENRKFTRLSTKDHGNFAQSFMV</sequence>
<feature type="compositionally biased region" description="Basic and acidic residues" evidence="1">
    <location>
        <begin position="185"/>
        <end position="197"/>
    </location>
</feature>
<dbReference type="EMBL" id="AHZU02001595">
    <property type="protein sequence ID" value="KFG30742.1"/>
    <property type="molecule type" value="Genomic_DNA"/>
</dbReference>
<name>A0A086JF24_TOXGO</name>
<feature type="compositionally biased region" description="Acidic residues" evidence="1">
    <location>
        <begin position="267"/>
        <end position="281"/>
    </location>
</feature>
<dbReference type="OrthoDB" id="331658at2759"/>
<comment type="caution">
    <text evidence="3">The sequence shown here is derived from an EMBL/GenBank/DDBJ whole genome shotgun (WGS) entry which is preliminary data.</text>
</comment>
<feature type="chain" id="PRO_5001808169" evidence="2">
    <location>
        <begin position="23"/>
        <end position="324"/>
    </location>
</feature>
<organism evidence="3 4">
    <name type="scientific">Toxoplasma gondii GAB2-2007-GAL-DOM2</name>
    <dbReference type="NCBI Taxonomy" id="1130820"/>
    <lineage>
        <taxon>Eukaryota</taxon>
        <taxon>Sar</taxon>
        <taxon>Alveolata</taxon>
        <taxon>Apicomplexa</taxon>
        <taxon>Conoidasida</taxon>
        <taxon>Coccidia</taxon>
        <taxon>Eucoccidiorida</taxon>
        <taxon>Eimeriorina</taxon>
        <taxon>Sarcocystidae</taxon>
        <taxon>Toxoplasma</taxon>
    </lineage>
</organism>
<feature type="signal peptide" evidence="2">
    <location>
        <begin position="1"/>
        <end position="22"/>
    </location>
</feature>
<feature type="compositionally biased region" description="Basic and acidic residues" evidence="1">
    <location>
        <begin position="91"/>
        <end position="105"/>
    </location>
</feature>
<gene>
    <name evidence="3" type="ORF">TGDOM2_210770</name>
</gene>
<feature type="compositionally biased region" description="Basic and acidic residues" evidence="1">
    <location>
        <begin position="236"/>
        <end position="247"/>
    </location>
</feature>
<evidence type="ECO:0000313" key="4">
    <source>
        <dbReference type="Proteomes" id="UP000028837"/>
    </source>
</evidence>
<protein>
    <submittedName>
        <fullName evidence="3">Uncharacterized protein</fullName>
    </submittedName>
</protein>
<evidence type="ECO:0000256" key="1">
    <source>
        <dbReference type="SAM" id="MobiDB-lite"/>
    </source>
</evidence>
<feature type="compositionally biased region" description="Basic and acidic residues" evidence="1">
    <location>
        <begin position="208"/>
        <end position="222"/>
    </location>
</feature>
<evidence type="ECO:0000313" key="3">
    <source>
        <dbReference type="EMBL" id="KFG30742.1"/>
    </source>
</evidence>
<dbReference type="VEuPathDB" id="ToxoDB:TGDOM2_210770"/>
<dbReference type="Proteomes" id="UP000028837">
    <property type="component" value="Unassembled WGS sequence"/>
</dbReference>
<keyword evidence="2" id="KW-0732">Signal</keyword>
<proteinExistence type="predicted"/>
<accession>A0A086JF24</accession>
<feature type="region of interest" description="Disordered" evidence="1">
    <location>
        <begin position="36"/>
        <end position="105"/>
    </location>
</feature>
<feature type="compositionally biased region" description="Basic and acidic residues" evidence="1">
    <location>
        <begin position="298"/>
        <end position="308"/>
    </location>
</feature>
<feature type="region of interest" description="Disordered" evidence="1">
    <location>
        <begin position="146"/>
        <end position="308"/>
    </location>
</feature>
<dbReference type="AlphaFoldDB" id="A0A086JF24"/>
<evidence type="ECO:0000256" key="2">
    <source>
        <dbReference type="SAM" id="SignalP"/>
    </source>
</evidence>
<reference evidence="3 4" key="1">
    <citation type="submission" date="2014-02" db="EMBL/GenBank/DDBJ databases">
        <authorList>
            <person name="Sibley D."/>
            <person name="Venepally P."/>
            <person name="Karamycheva S."/>
            <person name="Hadjithomas M."/>
            <person name="Khan A."/>
            <person name="Brunk B."/>
            <person name="Roos D."/>
            <person name="Caler E."/>
            <person name="Lorenzi H."/>
        </authorList>
    </citation>
    <scope>NUCLEOTIDE SEQUENCE [LARGE SCALE GENOMIC DNA]</scope>
    <source>
        <strain evidence="3 4">GAB2-2007-GAL-DOM2</strain>
    </source>
</reference>
<feature type="compositionally biased region" description="Basic and acidic residues" evidence="1">
    <location>
        <begin position="255"/>
        <end position="264"/>
    </location>
</feature>